<reference evidence="1" key="1">
    <citation type="submission" date="2020-06" db="EMBL/GenBank/DDBJ databases">
        <title>Novel chitinolytic bacterium.</title>
        <authorList>
            <person name="Ungkulpasvich U."/>
            <person name="Kosugi A."/>
            <person name="Uke A."/>
        </authorList>
    </citation>
    <scope>NUCLEOTIDE SEQUENCE</scope>
    <source>
        <strain evidence="1">UUS1-1</strain>
    </source>
</reference>
<comment type="caution">
    <text evidence="1">The sequence shown here is derived from an EMBL/GenBank/DDBJ whole genome shotgun (WGS) entry which is preliminary data.</text>
</comment>
<gene>
    <name evidence="1" type="ORF">G5B42_10455</name>
</gene>
<protein>
    <recommendedName>
        <fullName evidence="3">Amidohydrolase</fullName>
    </recommendedName>
</protein>
<evidence type="ECO:0000313" key="2">
    <source>
        <dbReference type="Proteomes" id="UP000657177"/>
    </source>
</evidence>
<dbReference type="RefSeq" id="WP_181340420.1">
    <property type="nucleotide sequence ID" value="NZ_JAAKDE010000029.1"/>
</dbReference>
<dbReference type="AlphaFoldDB" id="A0A8J6LJJ4"/>
<sequence>MINKYKIFDVHIHIFPDKIAQKAVENIGRYYQIDMYENGTVDALLESGRQLGVDRLS</sequence>
<proteinExistence type="predicted"/>
<organism evidence="1 2">
    <name type="scientific">Capillibacterium thermochitinicola</name>
    <dbReference type="NCBI Taxonomy" id="2699427"/>
    <lineage>
        <taxon>Bacteria</taxon>
        <taxon>Bacillati</taxon>
        <taxon>Bacillota</taxon>
        <taxon>Capillibacterium</taxon>
    </lineage>
</organism>
<evidence type="ECO:0008006" key="3">
    <source>
        <dbReference type="Google" id="ProtNLM"/>
    </source>
</evidence>
<accession>A0A8J6LJJ4</accession>
<name>A0A8J6LJJ4_9FIRM</name>
<dbReference type="Proteomes" id="UP000657177">
    <property type="component" value="Unassembled WGS sequence"/>
</dbReference>
<dbReference type="EMBL" id="JAAKDE010000029">
    <property type="protein sequence ID" value="MBA2133951.1"/>
    <property type="molecule type" value="Genomic_DNA"/>
</dbReference>
<keyword evidence="2" id="KW-1185">Reference proteome</keyword>
<evidence type="ECO:0000313" key="1">
    <source>
        <dbReference type="EMBL" id="MBA2133951.1"/>
    </source>
</evidence>